<dbReference type="EMBL" id="SEOQ01000847">
    <property type="protein sequence ID" value="TFY56214.1"/>
    <property type="molecule type" value="Genomic_DNA"/>
</dbReference>
<protein>
    <submittedName>
        <fullName evidence="1">Uncharacterized protein</fullName>
    </submittedName>
</protein>
<reference evidence="1 2" key="1">
    <citation type="submission" date="2019-02" db="EMBL/GenBank/DDBJ databases">
        <title>Genome sequencing of the rare red list fungi Dentipellis fragilis.</title>
        <authorList>
            <person name="Buettner E."/>
            <person name="Kellner H."/>
        </authorList>
    </citation>
    <scope>NUCLEOTIDE SEQUENCE [LARGE SCALE GENOMIC DNA]</scope>
    <source>
        <strain evidence="1 2">DSM 105465</strain>
    </source>
</reference>
<dbReference type="OrthoDB" id="3205605at2759"/>
<proteinExistence type="predicted"/>
<dbReference type="Proteomes" id="UP000298327">
    <property type="component" value="Unassembled WGS sequence"/>
</dbReference>
<accession>A0A4Y9Y172</accession>
<keyword evidence="2" id="KW-1185">Reference proteome</keyword>
<gene>
    <name evidence="1" type="ORF">EVG20_g9020</name>
</gene>
<name>A0A4Y9Y172_9AGAM</name>
<dbReference type="AlphaFoldDB" id="A0A4Y9Y172"/>
<sequence>MFKVQEDNTMAKDPHPEYTWMSDAFADDKKAADLGLCDDIIVDNAITSLDGVKEQPIFDVPDCWRKAFLPPSERQPQQSPVISNVNRFSVKWWWKRVTGVKSHRA</sequence>
<organism evidence="1 2">
    <name type="scientific">Dentipellis fragilis</name>
    <dbReference type="NCBI Taxonomy" id="205917"/>
    <lineage>
        <taxon>Eukaryota</taxon>
        <taxon>Fungi</taxon>
        <taxon>Dikarya</taxon>
        <taxon>Basidiomycota</taxon>
        <taxon>Agaricomycotina</taxon>
        <taxon>Agaricomycetes</taxon>
        <taxon>Russulales</taxon>
        <taxon>Hericiaceae</taxon>
        <taxon>Dentipellis</taxon>
    </lineage>
</organism>
<evidence type="ECO:0000313" key="1">
    <source>
        <dbReference type="EMBL" id="TFY56214.1"/>
    </source>
</evidence>
<comment type="caution">
    <text evidence="1">The sequence shown here is derived from an EMBL/GenBank/DDBJ whole genome shotgun (WGS) entry which is preliminary data.</text>
</comment>
<evidence type="ECO:0000313" key="2">
    <source>
        <dbReference type="Proteomes" id="UP000298327"/>
    </source>
</evidence>